<evidence type="ECO:0000313" key="2">
    <source>
        <dbReference type="EMBL" id="MBC1615303.1"/>
    </source>
</evidence>
<proteinExistence type="predicted"/>
<dbReference type="InterPro" id="IPR008841">
    <property type="entry name" value="Siphovirus-type_tail_N"/>
</dbReference>
<protein>
    <submittedName>
        <fullName evidence="2">Phage tail family protein</fullName>
    </submittedName>
</protein>
<comment type="caution">
    <text evidence="2">The sequence shown here is derived from an EMBL/GenBank/DDBJ whole genome shotgun (WGS) entry which is preliminary data.</text>
</comment>
<dbReference type="Pfam" id="PF05709">
    <property type="entry name" value="Sipho_tail"/>
    <property type="match status" value="1"/>
</dbReference>
<reference evidence="2 3" key="1">
    <citation type="submission" date="2020-03" db="EMBL/GenBank/DDBJ databases">
        <title>Soil Listeria distribution.</title>
        <authorList>
            <person name="Liao J."/>
            <person name="Wiedmann M."/>
        </authorList>
    </citation>
    <scope>NUCLEOTIDE SEQUENCE [LARGE SCALE GENOMIC DNA]</scope>
    <source>
        <strain evidence="2 3">FSL L7-1299</strain>
    </source>
</reference>
<name>A0A842ABV2_9LIST</name>
<dbReference type="Proteomes" id="UP000574104">
    <property type="component" value="Unassembled WGS sequence"/>
</dbReference>
<sequence>MNEMYIYKPETGEQTAINKNSCGIDFLKHDISSPEVETDYINLEGHDGVIDSEGTFESRKITCYFITQARNLHDFYLQQQKIFGLIFERWGYYIRFKRMPGIQYMVKPLPFDIRKVNFKTGEFQIEFTAFKGYGESIGTSLAPFTTDSELWQTGQGLLGTEFEYSFSTNRFKVFNAGDFNINPNFHQLLITITGSSENGLQTEAFASNTGGLQLYNLTTGDRFIYYPALKEGEVLTIDRVYPKLNGVNCGRSTNHELLSLRKGWNTIEILNANRLNVSFDFPFLYK</sequence>
<evidence type="ECO:0000313" key="3">
    <source>
        <dbReference type="Proteomes" id="UP000574104"/>
    </source>
</evidence>
<dbReference type="RefSeq" id="WP_185434200.1">
    <property type="nucleotide sequence ID" value="NZ_JAARSH010000002.1"/>
</dbReference>
<dbReference type="AlphaFoldDB" id="A0A842ABV2"/>
<dbReference type="EMBL" id="JAARSH010000002">
    <property type="protein sequence ID" value="MBC1615303.1"/>
    <property type="molecule type" value="Genomic_DNA"/>
</dbReference>
<gene>
    <name evidence="2" type="ORF">HB904_03840</name>
</gene>
<accession>A0A842ABV2</accession>
<evidence type="ECO:0000259" key="1">
    <source>
        <dbReference type="Pfam" id="PF05709"/>
    </source>
</evidence>
<dbReference type="Gene3D" id="2.40.30.200">
    <property type="match status" value="1"/>
</dbReference>
<feature type="domain" description="Siphovirus-type tail component RIFT-related" evidence="1">
    <location>
        <begin position="33"/>
        <end position="128"/>
    </location>
</feature>
<organism evidence="2 3">
    <name type="scientific">Listeria booriae</name>
    <dbReference type="NCBI Taxonomy" id="1552123"/>
    <lineage>
        <taxon>Bacteria</taxon>
        <taxon>Bacillati</taxon>
        <taxon>Bacillota</taxon>
        <taxon>Bacilli</taxon>
        <taxon>Bacillales</taxon>
        <taxon>Listeriaceae</taxon>
        <taxon>Listeria</taxon>
    </lineage>
</organism>